<accession>A0A336NG62</accession>
<evidence type="ECO:0000256" key="2">
    <source>
        <dbReference type="ARBA" id="ARBA00032707"/>
    </source>
</evidence>
<dbReference type="InterPro" id="IPR000326">
    <property type="entry name" value="PAP2/HPO"/>
</dbReference>
<evidence type="ECO:0000313" key="6">
    <source>
        <dbReference type="EMBL" id="SSZ29833.1"/>
    </source>
</evidence>
<dbReference type="Pfam" id="PF01569">
    <property type="entry name" value="PAP2"/>
    <property type="match status" value="1"/>
</dbReference>
<evidence type="ECO:0000256" key="3">
    <source>
        <dbReference type="ARBA" id="ARBA00047594"/>
    </source>
</evidence>
<dbReference type="InterPro" id="IPR036938">
    <property type="entry name" value="PAP2/HPO_sf"/>
</dbReference>
<feature type="transmembrane region" description="Helical" evidence="4">
    <location>
        <begin position="58"/>
        <end position="76"/>
    </location>
</feature>
<protein>
    <recommendedName>
        <fullName evidence="1">undecaprenyl-diphosphate phosphatase</fullName>
        <ecNumber evidence="1">3.6.1.27</ecNumber>
    </recommendedName>
    <alternativeName>
        <fullName evidence="2">Undecaprenyl pyrophosphate phosphatase</fullName>
    </alternativeName>
</protein>
<proteinExistence type="predicted"/>
<evidence type="ECO:0000256" key="4">
    <source>
        <dbReference type="SAM" id="Phobius"/>
    </source>
</evidence>
<evidence type="ECO:0000256" key="1">
    <source>
        <dbReference type="ARBA" id="ARBA00012374"/>
    </source>
</evidence>
<dbReference type="GO" id="GO:0005886">
    <property type="term" value="C:plasma membrane"/>
    <property type="evidence" value="ECO:0007669"/>
    <property type="project" value="TreeGrafter"/>
</dbReference>
<feature type="transmembrane region" description="Helical" evidence="4">
    <location>
        <begin position="223"/>
        <end position="244"/>
    </location>
</feature>
<dbReference type="PANTHER" id="PTHR14969:SF54">
    <property type="entry name" value="PHOSPHATIDYLGLYCEROPHOSPHATASE B"/>
    <property type="match status" value="1"/>
</dbReference>
<dbReference type="PANTHER" id="PTHR14969">
    <property type="entry name" value="SPHINGOSINE-1-PHOSPHATE PHOSPHOHYDROLASE"/>
    <property type="match status" value="1"/>
</dbReference>
<dbReference type="EC" id="3.6.1.27" evidence="1"/>
<feature type="domain" description="Phosphatidic acid phosphatase type 2/haloperoxidase" evidence="5">
    <location>
        <begin position="85"/>
        <end position="240"/>
    </location>
</feature>
<feature type="transmembrane region" description="Helical" evidence="4">
    <location>
        <begin position="165"/>
        <end position="186"/>
    </location>
</feature>
<feature type="transmembrane region" description="Helical" evidence="4">
    <location>
        <begin position="16"/>
        <end position="38"/>
    </location>
</feature>
<dbReference type="GO" id="GO:0050380">
    <property type="term" value="F:undecaprenyl-diphosphatase activity"/>
    <property type="evidence" value="ECO:0007669"/>
    <property type="project" value="UniProtKB-EC"/>
</dbReference>
<keyword evidence="4" id="KW-1133">Transmembrane helix</keyword>
<dbReference type="AlphaFoldDB" id="A0A336NG62"/>
<comment type="catalytic activity">
    <reaction evidence="3">
        <text>di-trans,octa-cis-undecaprenyl diphosphate + H2O = di-trans,octa-cis-undecaprenyl phosphate + phosphate + H(+)</text>
        <dbReference type="Rhea" id="RHEA:28094"/>
        <dbReference type="ChEBI" id="CHEBI:15377"/>
        <dbReference type="ChEBI" id="CHEBI:15378"/>
        <dbReference type="ChEBI" id="CHEBI:43474"/>
        <dbReference type="ChEBI" id="CHEBI:58405"/>
        <dbReference type="ChEBI" id="CHEBI:60392"/>
        <dbReference type="EC" id="3.6.1.27"/>
    </reaction>
</comment>
<dbReference type="STRING" id="732.ADJ80_07380"/>
<dbReference type="EMBL" id="UFSP01000002">
    <property type="protein sequence ID" value="SSZ29833.1"/>
    <property type="molecule type" value="Genomic_DNA"/>
</dbReference>
<sequence>MAVQLLFMVINMLKRLSLYTLLLCLVPIFVWLSAWQWNGNIIFDSYEHPLYWLTESGSVPYAIITCGVFALLFLPLFSNRKQWILALAVMAFSMVITQGVKSGLKNAFAEPRPFVTYVTEKTGSSAEAFYAQDRKARAQIVDQFYQTQRNIPEWIKGHYADEVGYSFPSGHTIFATSWLMLAVGFMQLIGNKRGSAKLLIGFMTLWAILMLVSRLRFGMHYPIDLFVSIFIAWLIHVGIFQFLVKKNYFQQEGR</sequence>
<organism evidence="6 7">
    <name type="scientific">Aggregatibacter aphrophilus</name>
    <name type="common">Haemophilus aphrophilus</name>
    <dbReference type="NCBI Taxonomy" id="732"/>
    <lineage>
        <taxon>Bacteria</taxon>
        <taxon>Pseudomonadati</taxon>
        <taxon>Pseudomonadota</taxon>
        <taxon>Gammaproteobacteria</taxon>
        <taxon>Pasteurellales</taxon>
        <taxon>Pasteurellaceae</taxon>
        <taxon>Aggregatibacter</taxon>
    </lineage>
</organism>
<dbReference type="SMART" id="SM00014">
    <property type="entry name" value="acidPPc"/>
    <property type="match status" value="1"/>
</dbReference>
<dbReference type="CDD" id="cd01610">
    <property type="entry name" value="PAP2_like"/>
    <property type="match status" value="1"/>
</dbReference>
<reference evidence="6 7" key="1">
    <citation type="submission" date="2018-06" db="EMBL/GenBank/DDBJ databases">
        <authorList>
            <consortium name="Pathogen Informatics"/>
            <person name="Doyle S."/>
        </authorList>
    </citation>
    <scope>NUCLEOTIDE SEQUENCE [LARGE SCALE GENOMIC DNA]</scope>
    <source>
        <strain evidence="6 7">NCTC5908</strain>
    </source>
</reference>
<feature type="transmembrane region" description="Helical" evidence="4">
    <location>
        <begin position="83"/>
        <end position="100"/>
    </location>
</feature>
<evidence type="ECO:0000259" key="5">
    <source>
        <dbReference type="SMART" id="SM00014"/>
    </source>
</evidence>
<name>A0A336NG62_AGGAP</name>
<dbReference type="Proteomes" id="UP000253728">
    <property type="component" value="Unassembled WGS sequence"/>
</dbReference>
<dbReference type="SUPFAM" id="SSF48317">
    <property type="entry name" value="Acid phosphatase/Vanadium-dependent haloperoxidase"/>
    <property type="match status" value="1"/>
</dbReference>
<dbReference type="Gene3D" id="1.20.144.10">
    <property type="entry name" value="Phosphatidic acid phosphatase type 2/haloperoxidase"/>
    <property type="match status" value="1"/>
</dbReference>
<feature type="transmembrane region" description="Helical" evidence="4">
    <location>
        <begin position="198"/>
        <end position="217"/>
    </location>
</feature>
<gene>
    <name evidence="6" type="primary">pgpB</name>
    <name evidence="6" type="ORF">NCTC5908_01639</name>
</gene>
<keyword evidence="4" id="KW-0472">Membrane</keyword>
<keyword evidence="4" id="KW-0812">Transmembrane</keyword>
<keyword evidence="6" id="KW-0378">Hydrolase</keyword>
<evidence type="ECO:0000313" key="7">
    <source>
        <dbReference type="Proteomes" id="UP000253728"/>
    </source>
</evidence>